<dbReference type="Proteomes" id="UP000654670">
    <property type="component" value="Unassembled WGS sequence"/>
</dbReference>
<gene>
    <name evidence="2" type="primary">rfaG</name>
    <name evidence="2" type="ORF">GCM10007968_23400</name>
</gene>
<sequence>MKAAILCTEKKPVPAVHGGAVETLVDLLLENNEVLRLADLDVYSIADDAAARRSSRFKNTSFHFINSRSAFNSSFNLLNRIFHKCRLHLYLNVYLNRAVKELKKHNYDWIIVENRPLYIRVLRKHLGENARIALHLHNDFLSKENYYAKSVIRSSDKVLAVSGYINKRVKEAAASERDQKKAAMLCNRIDVRMFRVNQESLQENILRKKFHLAPDTKIILYFGRIRKQKGVLELILAYEKALKKDSSLRLILIGESDKEDYMKKIEDAMRRLPPDCVQVIGYVNHGELPGYLAGADLIALPSVWREPFGLTVVESMAMAKPVISTDSGAIPELLGDGCGLLIGNGSRLIDHLSDALVMLAADPELREKLGLNARKKAVASYNSESYLSDLIEKLETP</sequence>
<accession>A0A917W1P9</accession>
<dbReference type="SUPFAM" id="SSF53756">
    <property type="entry name" value="UDP-Glycosyltransferase/glycogen phosphorylase"/>
    <property type="match status" value="1"/>
</dbReference>
<evidence type="ECO:0000313" key="3">
    <source>
        <dbReference type="Proteomes" id="UP000654670"/>
    </source>
</evidence>
<dbReference type="Gene3D" id="3.40.50.2000">
    <property type="entry name" value="Glycogen Phosphorylase B"/>
    <property type="match status" value="2"/>
</dbReference>
<proteinExistence type="predicted"/>
<dbReference type="InterPro" id="IPR001296">
    <property type="entry name" value="Glyco_trans_1"/>
</dbReference>
<keyword evidence="2" id="KW-0808">Transferase</keyword>
<protein>
    <submittedName>
        <fullName evidence="2">Glycosyl transferase</fullName>
    </submittedName>
</protein>
<dbReference type="Pfam" id="PF00534">
    <property type="entry name" value="Glycos_transf_1"/>
    <property type="match status" value="1"/>
</dbReference>
<dbReference type="AlphaFoldDB" id="A0A917W1P9"/>
<dbReference type="EMBL" id="BMOK01000010">
    <property type="protein sequence ID" value="GGL58752.1"/>
    <property type="molecule type" value="Genomic_DNA"/>
</dbReference>
<dbReference type="PANTHER" id="PTHR45947">
    <property type="entry name" value="SULFOQUINOVOSYL TRANSFERASE SQD2"/>
    <property type="match status" value="1"/>
</dbReference>
<evidence type="ECO:0000313" key="2">
    <source>
        <dbReference type="EMBL" id="GGL58752.1"/>
    </source>
</evidence>
<keyword evidence="3" id="KW-1185">Reference proteome</keyword>
<feature type="domain" description="Glycosyl transferase family 1" evidence="1">
    <location>
        <begin position="205"/>
        <end position="375"/>
    </location>
</feature>
<dbReference type="InterPro" id="IPR050194">
    <property type="entry name" value="Glycosyltransferase_grp1"/>
</dbReference>
<dbReference type="RefSeq" id="WP_188803569.1">
    <property type="nucleotide sequence ID" value="NZ_BMOK01000010.1"/>
</dbReference>
<dbReference type="CDD" id="cd03801">
    <property type="entry name" value="GT4_PimA-like"/>
    <property type="match status" value="1"/>
</dbReference>
<reference evidence="2" key="1">
    <citation type="journal article" date="2014" name="Int. J. Syst. Evol. Microbiol.">
        <title>Complete genome sequence of Corynebacterium casei LMG S-19264T (=DSM 44701T), isolated from a smear-ripened cheese.</title>
        <authorList>
            <consortium name="US DOE Joint Genome Institute (JGI-PGF)"/>
            <person name="Walter F."/>
            <person name="Albersmeier A."/>
            <person name="Kalinowski J."/>
            <person name="Ruckert C."/>
        </authorList>
    </citation>
    <scope>NUCLEOTIDE SEQUENCE</scope>
    <source>
        <strain evidence="2">JCM 15325</strain>
    </source>
</reference>
<name>A0A917W1P9_9BACL</name>
<comment type="caution">
    <text evidence="2">The sequence shown here is derived from an EMBL/GenBank/DDBJ whole genome shotgun (WGS) entry which is preliminary data.</text>
</comment>
<organism evidence="2 3">
    <name type="scientific">Sporolactobacillus putidus</name>
    <dbReference type="NCBI Taxonomy" id="492735"/>
    <lineage>
        <taxon>Bacteria</taxon>
        <taxon>Bacillati</taxon>
        <taxon>Bacillota</taxon>
        <taxon>Bacilli</taxon>
        <taxon>Bacillales</taxon>
        <taxon>Sporolactobacillaceae</taxon>
        <taxon>Sporolactobacillus</taxon>
    </lineage>
</organism>
<dbReference type="PANTHER" id="PTHR45947:SF3">
    <property type="entry name" value="SULFOQUINOVOSYL TRANSFERASE SQD2"/>
    <property type="match status" value="1"/>
</dbReference>
<dbReference type="GO" id="GO:0016757">
    <property type="term" value="F:glycosyltransferase activity"/>
    <property type="evidence" value="ECO:0007669"/>
    <property type="project" value="InterPro"/>
</dbReference>
<reference evidence="2" key="2">
    <citation type="submission" date="2020-09" db="EMBL/GenBank/DDBJ databases">
        <authorList>
            <person name="Sun Q."/>
            <person name="Ohkuma M."/>
        </authorList>
    </citation>
    <scope>NUCLEOTIDE SEQUENCE</scope>
    <source>
        <strain evidence="2">JCM 15325</strain>
    </source>
</reference>
<evidence type="ECO:0000259" key="1">
    <source>
        <dbReference type="Pfam" id="PF00534"/>
    </source>
</evidence>